<evidence type="ECO:0000313" key="1">
    <source>
        <dbReference type="EMBL" id="KAA5541909.1"/>
    </source>
</evidence>
<dbReference type="EMBL" id="VWOX01000009">
    <property type="protein sequence ID" value="KAA5541909.1"/>
    <property type="molecule type" value="Genomic_DNA"/>
</dbReference>
<dbReference type="AlphaFoldDB" id="A0A5M6D7R5"/>
<proteinExistence type="predicted"/>
<dbReference type="RefSeq" id="WP_150077643.1">
    <property type="nucleotide sequence ID" value="NZ_VWOX01000009.1"/>
</dbReference>
<name>A0A5M6D7R5_9BACT</name>
<protein>
    <submittedName>
        <fullName evidence="1">Uncharacterized protein</fullName>
    </submittedName>
</protein>
<sequence length="109" mass="12114">MDAYATIRADDDTQPLMHDDWLAYIDKATDLVRPEGRPGRNPANGRPIILRPPADTAHFIANGERMATFAWGPPEFHCINVDFDAANTELVLERARAIASALNADLRQD</sequence>
<gene>
    <name evidence="1" type="ORF">FYK55_17080</name>
</gene>
<accession>A0A5M6D7R5</accession>
<organism evidence="1 2">
    <name type="scientific">Roseiconus nitratireducens</name>
    <dbReference type="NCBI Taxonomy" id="2605748"/>
    <lineage>
        <taxon>Bacteria</taxon>
        <taxon>Pseudomonadati</taxon>
        <taxon>Planctomycetota</taxon>
        <taxon>Planctomycetia</taxon>
        <taxon>Pirellulales</taxon>
        <taxon>Pirellulaceae</taxon>
        <taxon>Roseiconus</taxon>
    </lineage>
</organism>
<reference evidence="1 2" key="1">
    <citation type="submission" date="2019-08" db="EMBL/GenBank/DDBJ databases">
        <authorList>
            <person name="Dhanesh K."/>
            <person name="Kumar G."/>
            <person name="Sasikala C."/>
            <person name="Venkata Ramana C."/>
        </authorList>
    </citation>
    <scope>NUCLEOTIDE SEQUENCE [LARGE SCALE GENOMIC DNA]</scope>
    <source>
        <strain evidence="1 2">JC645</strain>
    </source>
</reference>
<keyword evidence="2" id="KW-1185">Reference proteome</keyword>
<dbReference type="Proteomes" id="UP000324479">
    <property type="component" value="Unassembled WGS sequence"/>
</dbReference>
<evidence type="ECO:0000313" key="2">
    <source>
        <dbReference type="Proteomes" id="UP000324479"/>
    </source>
</evidence>
<comment type="caution">
    <text evidence="1">The sequence shown here is derived from an EMBL/GenBank/DDBJ whole genome shotgun (WGS) entry which is preliminary data.</text>
</comment>